<feature type="compositionally biased region" description="Polar residues" evidence="1">
    <location>
        <begin position="200"/>
        <end position="216"/>
    </location>
</feature>
<keyword evidence="4" id="KW-1185">Reference proteome</keyword>
<feature type="region of interest" description="Disordered" evidence="1">
    <location>
        <begin position="290"/>
        <end position="317"/>
    </location>
</feature>
<organism evidence="3 4">
    <name type="scientific">Perilla frutescens var. hirtella</name>
    <name type="common">Perilla citriodora</name>
    <name type="synonym">Perilla setoyensis</name>
    <dbReference type="NCBI Taxonomy" id="608512"/>
    <lineage>
        <taxon>Eukaryota</taxon>
        <taxon>Viridiplantae</taxon>
        <taxon>Streptophyta</taxon>
        <taxon>Embryophyta</taxon>
        <taxon>Tracheophyta</taxon>
        <taxon>Spermatophyta</taxon>
        <taxon>Magnoliopsida</taxon>
        <taxon>eudicotyledons</taxon>
        <taxon>Gunneridae</taxon>
        <taxon>Pentapetalae</taxon>
        <taxon>asterids</taxon>
        <taxon>lamiids</taxon>
        <taxon>Lamiales</taxon>
        <taxon>Lamiaceae</taxon>
        <taxon>Nepetoideae</taxon>
        <taxon>Elsholtzieae</taxon>
        <taxon>Perilla</taxon>
    </lineage>
</organism>
<name>A0AAD4ISM8_PERFH</name>
<feature type="region of interest" description="Disordered" evidence="1">
    <location>
        <begin position="686"/>
        <end position="706"/>
    </location>
</feature>
<sequence length="729" mass="83655">MLPDLQEAETITHIPLVEFPKFDGFHPLPWIHRCKGYFKLVPNISDNQKITIASMNFEGRAALWFQTINSRCGNVSWKQFVEVVAIRFEDLNESKIITEFNKLKYTGDYLDYVEKFEGLKKCMLLFGQGAYTENYFKACFISGLSYELRSVIHEFAFATLDQVMELGKNQLTTIDALTKKVKDVHLSYFSTWTNVVPTLTPQSSLNPTRTPENRNQPTPPPDKLLKGTYMAAKKAQELCYNCEEKLTPGHRCVHIITGATMTKEEELAFMESTREELMAAVNVFDPGKLELGKNQHTSKEAPTRKLKRNSRLSPTSLVSYPPHSAPMLFSNLAKENSPPTTTMKFLKSLQVVDRKAQWLYYNDDVKDAPIETTMEEVLFFPNALPNFSLINGILRYKSKLDQELRSKILVMKSDEKELVKLCEACKLNKPNPNLAMGLYLDATQGEVEGTIHKIRVMMQQLKANIHEDEERKKLIFQFEFNFRVLEELLSARGIEFLVLLKTDRNHKHWSNMLTLAEDRHIINYHTFLELTLFYALYGYPLPYLLIELYLDTNSGKVKDAMLERKEMISHLRENLLGAQNRIRGFADKFTKKLSEGITPLPELSEVSTERVFQLLPVAVLVHCTIICSRVSIDQILVQWEGISSQLQSWEDLKFTQKKFPTLDPWGQGFDNGGGSVVNMTTTGEVPEQVVAGEKRDEDRKTKKRRPRSDFYGELDLGNRGCLFEGDPFN</sequence>
<evidence type="ECO:0000256" key="1">
    <source>
        <dbReference type="SAM" id="MobiDB-lite"/>
    </source>
</evidence>
<gene>
    <name evidence="3" type="ORF">C2S53_008788</name>
</gene>
<dbReference type="Proteomes" id="UP001190926">
    <property type="component" value="Unassembled WGS sequence"/>
</dbReference>
<dbReference type="InterPro" id="IPR045358">
    <property type="entry name" value="Ty3_capsid"/>
</dbReference>
<accession>A0AAD4ISM8</accession>
<evidence type="ECO:0000313" key="4">
    <source>
        <dbReference type="Proteomes" id="UP001190926"/>
    </source>
</evidence>
<dbReference type="Pfam" id="PF19259">
    <property type="entry name" value="Ty3_capsid"/>
    <property type="match status" value="1"/>
</dbReference>
<protein>
    <recommendedName>
        <fullName evidence="2">Ty3 transposon capsid-like protein domain-containing protein</fullName>
    </recommendedName>
</protein>
<reference evidence="3 4" key="1">
    <citation type="journal article" date="2021" name="Nat. Commun.">
        <title>Incipient diploidization of the medicinal plant Perilla within 10,000 years.</title>
        <authorList>
            <person name="Zhang Y."/>
            <person name="Shen Q."/>
            <person name="Leng L."/>
            <person name="Zhang D."/>
            <person name="Chen S."/>
            <person name="Shi Y."/>
            <person name="Ning Z."/>
            <person name="Chen S."/>
        </authorList>
    </citation>
    <scope>NUCLEOTIDE SEQUENCE [LARGE SCALE GENOMIC DNA]</scope>
    <source>
        <strain evidence="4">cv. PC099</strain>
    </source>
</reference>
<evidence type="ECO:0000259" key="2">
    <source>
        <dbReference type="Pfam" id="PF19259"/>
    </source>
</evidence>
<feature type="compositionally biased region" description="Basic and acidic residues" evidence="1">
    <location>
        <begin position="290"/>
        <end position="303"/>
    </location>
</feature>
<comment type="caution">
    <text evidence="3">The sequence shown here is derived from an EMBL/GenBank/DDBJ whole genome shotgun (WGS) entry which is preliminary data.</text>
</comment>
<evidence type="ECO:0000313" key="3">
    <source>
        <dbReference type="EMBL" id="KAH6820515.1"/>
    </source>
</evidence>
<dbReference type="EMBL" id="SDAM02003674">
    <property type="protein sequence ID" value="KAH6820515.1"/>
    <property type="molecule type" value="Genomic_DNA"/>
</dbReference>
<dbReference type="AlphaFoldDB" id="A0AAD4ISM8"/>
<proteinExistence type="predicted"/>
<feature type="domain" description="Ty3 transposon capsid-like protein" evidence="2">
    <location>
        <begin position="42"/>
        <end position="170"/>
    </location>
</feature>
<feature type="region of interest" description="Disordered" evidence="1">
    <location>
        <begin position="200"/>
        <end position="222"/>
    </location>
</feature>